<gene>
    <name evidence="3" type="ORF">S06H3_34898</name>
</gene>
<dbReference type="PANTHER" id="PTHR44068:SF11">
    <property type="entry name" value="GERANYL DIPHOSPHATE 2-C-METHYLTRANSFERASE"/>
    <property type="match status" value="1"/>
</dbReference>
<dbReference type="Pfam" id="PF08241">
    <property type="entry name" value="Methyltransf_11"/>
    <property type="match status" value="1"/>
</dbReference>
<feature type="domain" description="Methyltransferase type 11" evidence="2">
    <location>
        <begin position="41"/>
        <end position="139"/>
    </location>
</feature>
<organism evidence="3">
    <name type="scientific">marine sediment metagenome</name>
    <dbReference type="NCBI Taxonomy" id="412755"/>
    <lineage>
        <taxon>unclassified sequences</taxon>
        <taxon>metagenomes</taxon>
        <taxon>ecological metagenomes</taxon>
    </lineage>
</organism>
<dbReference type="Gene3D" id="3.40.50.150">
    <property type="entry name" value="Vaccinia Virus protein VP39"/>
    <property type="match status" value="1"/>
</dbReference>
<name>X1MMH0_9ZZZZ</name>
<evidence type="ECO:0000256" key="1">
    <source>
        <dbReference type="ARBA" id="ARBA00022679"/>
    </source>
</evidence>
<feature type="non-terminal residue" evidence="3">
    <location>
        <position position="209"/>
    </location>
</feature>
<dbReference type="GO" id="GO:0008757">
    <property type="term" value="F:S-adenosylmethionine-dependent methyltransferase activity"/>
    <property type="evidence" value="ECO:0007669"/>
    <property type="project" value="InterPro"/>
</dbReference>
<dbReference type="AlphaFoldDB" id="X1MMH0"/>
<evidence type="ECO:0000259" key="2">
    <source>
        <dbReference type="Pfam" id="PF08241"/>
    </source>
</evidence>
<evidence type="ECO:0000313" key="3">
    <source>
        <dbReference type="EMBL" id="GAI19261.1"/>
    </source>
</evidence>
<comment type="caution">
    <text evidence="3">The sequence shown here is derived from an EMBL/GenBank/DDBJ whole genome shotgun (WGS) entry which is preliminary data.</text>
</comment>
<dbReference type="PANTHER" id="PTHR44068">
    <property type="entry name" value="ZGC:194242"/>
    <property type="match status" value="1"/>
</dbReference>
<dbReference type="InterPro" id="IPR029063">
    <property type="entry name" value="SAM-dependent_MTases_sf"/>
</dbReference>
<keyword evidence="1" id="KW-0808">Transferase</keyword>
<protein>
    <recommendedName>
        <fullName evidence="2">Methyltransferase type 11 domain-containing protein</fullName>
    </recommendedName>
</protein>
<dbReference type="SUPFAM" id="SSF53335">
    <property type="entry name" value="S-adenosyl-L-methionine-dependent methyltransferases"/>
    <property type="match status" value="1"/>
</dbReference>
<accession>X1MMH0</accession>
<dbReference type="InterPro" id="IPR013216">
    <property type="entry name" value="Methyltransf_11"/>
</dbReference>
<sequence>MRGETYKERVEQTFVKPARRIQDQVRNVLELVQPQAEEYVLDIGCGTGKYCAIISRIAKIVGIDSSPASVQVASETVRRFGNPANSAICLAEGQAIPFQADAFDKVMLIDIIEHLVWDDFQACLSECYRVLKKEGKLFIYTPNKKHIFEFVRPRPAGHIALRTREDIVDALTVHQFRILRSYHRPAHLPIYQEVEKMLARLTGCELFIK</sequence>
<dbReference type="CDD" id="cd02440">
    <property type="entry name" value="AdoMet_MTases"/>
    <property type="match status" value="1"/>
</dbReference>
<reference evidence="3" key="1">
    <citation type="journal article" date="2014" name="Front. Microbiol.">
        <title>High frequency of phylogenetically diverse reductive dehalogenase-homologous genes in deep subseafloor sedimentary metagenomes.</title>
        <authorList>
            <person name="Kawai M."/>
            <person name="Futagami T."/>
            <person name="Toyoda A."/>
            <person name="Takaki Y."/>
            <person name="Nishi S."/>
            <person name="Hori S."/>
            <person name="Arai W."/>
            <person name="Tsubouchi T."/>
            <person name="Morono Y."/>
            <person name="Uchiyama I."/>
            <person name="Ito T."/>
            <person name="Fujiyama A."/>
            <person name="Inagaki F."/>
            <person name="Takami H."/>
        </authorList>
    </citation>
    <scope>NUCLEOTIDE SEQUENCE</scope>
    <source>
        <strain evidence="3">Expedition CK06-06</strain>
    </source>
</reference>
<proteinExistence type="predicted"/>
<dbReference type="EMBL" id="BARV01020999">
    <property type="protein sequence ID" value="GAI19261.1"/>
    <property type="molecule type" value="Genomic_DNA"/>
</dbReference>
<dbReference type="InterPro" id="IPR050447">
    <property type="entry name" value="Erg6_SMT_methyltransf"/>
</dbReference>